<dbReference type="SUPFAM" id="SSF47413">
    <property type="entry name" value="lambda repressor-like DNA-binding domains"/>
    <property type="match status" value="1"/>
</dbReference>
<comment type="caution">
    <text evidence="2">The sequence shown here is derived from an EMBL/GenBank/DDBJ whole genome shotgun (WGS) entry which is preliminary data.</text>
</comment>
<dbReference type="InterPro" id="IPR001387">
    <property type="entry name" value="Cro/C1-type_HTH"/>
</dbReference>
<dbReference type="Gene3D" id="1.10.260.40">
    <property type="entry name" value="lambda repressor-like DNA-binding domains"/>
    <property type="match status" value="1"/>
</dbReference>
<accession>A0ABR5DM59</accession>
<dbReference type="EMBL" id="JSVU01000001">
    <property type="protein sequence ID" value="KJJ39861.1"/>
    <property type="molecule type" value="Genomic_DNA"/>
</dbReference>
<gene>
    <name evidence="2" type="ORF">MB09_01440</name>
</gene>
<reference evidence="2 3" key="1">
    <citation type="submission" date="2014-10" db="EMBL/GenBank/DDBJ databases">
        <title>Genome sequencing of Vitellibacter vladivostokensis KMM 3516.</title>
        <authorList>
            <person name="Thevarajoo S."/>
            <person name="Selvaratnam C."/>
            <person name="Goh K.M."/>
            <person name="Chong C.S."/>
        </authorList>
    </citation>
    <scope>NUCLEOTIDE SEQUENCE [LARGE SCALE GENOMIC DNA]</scope>
    <source>
        <strain evidence="2 3">KMM 3516</strain>
    </source>
</reference>
<evidence type="ECO:0000313" key="2">
    <source>
        <dbReference type="EMBL" id="KJJ39861.1"/>
    </source>
</evidence>
<keyword evidence="3" id="KW-1185">Reference proteome</keyword>
<dbReference type="PROSITE" id="PS50943">
    <property type="entry name" value="HTH_CROC1"/>
    <property type="match status" value="1"/>
</dbReference>
<dbReference type="InterPro" id="IPR010982">
    <property type="entry name" value="Lambda_DNA-bd_dom_sf"/>
</dbReference>
<organism evidence="2 3">
    <name type="scientific">Aequorivita vladivostokensis</name>
    <dbReference type="NCBI Taxonomy" id="171194"/>
    <lineage>
        <taxon>Bacteria</taxon>
        <taxon>Pseudomonadati</taxon>
        <taxon>Bacteroidota</taxon>
        <taxon>Flavobacteriia</taxon>
        <taxon>Flavobacteriales</taxon>
        <taxon>Flavobacteriaceae</taxon>
        <taxon>Aequorivita</taxon>
    </lineage>
</organism>
<evidence type="ECO:0000259" key="1">
    <source>
        <dbReference type="PROSITE" id="PS50943"/>
    </source>
</evidence>
<dbReference type="CDD" id="cd00093">
    <property type="entry name" value="HTH_XRE"/>
    <property type="match status" value="1"/>
</dbReference>
<dbReference type="SMART" id="SM00530">
    <property type="entry name" value="HTH_XRE"/>
    <property type="match status" value="1"/>
</dbReference>
<evidence type="ECO:0000313" key="3">
    <source>
        <dbReference type="Proteomes" id="UP000033497"/>
    </source>
</evidence>
<dbReference type="Pfam" id="PF01381">
    <property type="entry name" value="HTH_3"/>
    <property type="match status" value="1"/>
</dbReference>
<name>A0ABR5DM59_9FLAO</name>
<dbReference type="Proteomes" id="UP000033497">
    <property type="component" value="Unassembled WGS sequence"/>
</dbReference>
<feature type="domain" description="HTH cro/C1-type" evidence="1">
    <location>
        <begin position="8"/>
        <end position="62"/>
    </location>
</feature>
<protein>
    <recommendedName>
        <fullName evidence="1">HTH cro/C1-type domain-containing protein</fullName>
    </recommendedName>
</protein>
<sequence length="114" mass="13330">MNKKINSLALHRTRANISLNDVAYLLNIDTSNLSRIEKGIRKPNVRIILLYHILFDAPLINLFGEQFNTLKEKLIGRSRKLIAQLETEQPPKSKNRIAYMNRFVKYLNESVYDE</sequence>
<proteinExistence type="predicted"/>